<dbReference type="SUPFAM" id="SSF53474">
    <property type="entry name" value="alpha/beta-Hydrolases"/>
    <property type="match status" value="1"/>
</dbReference>
<dbReference type="Gene3D" id="3.40.50.1820">
    <property type="entry name" value="alpha/beta hydrolase"/>
    <property type="match status" value="1"/>
</dbReference>
<keyword evidence="5" id="KW-1185">Reference proteome</keyword>
<dbReference type="Pfam" id="PF08237">
    <property type="entry name" value="PE-PPE"/>
    <property type="match status" value="1"/>
</dbReference>
<dbReference type="AlphaFoldDB" id="A0A124GVJ3"/>
<evidence type="ECO:0000259" key="3">
    <source>
        <dbReference type="Pfam" id="PF08237"/>
    </source>
</evidence>
<keyword evidence="2" id="KW-0732">Signal</keyword>
<dbReference type="STRING" id="146536.AQI70_33475"/>
<reference evidence="4 5" key="1">
    <citation type="submission" date="2015-10" db="EMBL/GenBank/DDBJ databases">
        <title>Draft genome sequence of Streptomyces curacoi DSM 40107, type strain for the species Streptomyces curacoi.</title>
        <authorList>
            <person name="Ruckert C."/>
            <person name="Winkler A."/>
            <person name="Kalinowski J."/>
            <person name="Kampfer P."/>
            <person name="Glaeser S."/>
        </authorList>
    </citation>
    <scope>NUCLEOTIDE SEQUENCE [LARGE SCALE GENOMIC DNA]</scope>
    <source>
        <strain evidence="4 5">DSM 40107</strain>
    </source>
</reference>
<feature type="chain" id="PRO_5007172638" description="PE-PPE domain-containing protein" evidence="2">
    <location>
        <begin position="34"/>
        <end position="255"/>
    </location>
</feature>
<sequence>MSTTNRIVRRAKTVALTAAMTAAAALTPTVAQADDAPRHYYIEIGGTGSALPAPDCTRTFGFANQHLEPGAEVVPVCYPASAGPWLNGQNQTDLTAQSYDSSVAQGYRNLLTAAENTHRENPTARLTIVGYSQGAQAADAVLETIANGGTAIPRELVDGKLYADPKQPDTGMWAKVPKGLGALGFTSTGPGPREFPGVPVARFCIRGDLACDATTPVAAFDFFLTDVHRRYAQDGNVMTKTIAQQGLNGVFWYDA</sequence>
<dbReference type="EMBL" id="LMWJ01000030">
    <property type="protein sequence ID" value="KUM68912.1"/>
    <property type="molecule type" value="Genomic_DNA"/>
</dbReference>
<comment type="caution">
    <text evidence="4">The sequence shown here is derived from an EMBL/GenBank/DDBJ whole genome shotgun (WGS) entry which is preliminary data.</text>
</comment>
<evidence type="ECO:0000313" key="4">
    <source>
        <dbReference type="EMBL" id="KUM68912.1"/>
    </source>
</evidence>
<accession>A0A124GVJ3</accession>
<organism evidence="4 5">
    <name type="scientific">Streptomyces curacoi</name>
    <dbReference type="NCBI Taxonomy" id="146536"/>
    <lineage>
        <taxon>Bacteria</taxon>
        <taxon>Bacillati</taxon>
        <taxon>Actinomycetota</taxon>
        <taxon>Actinomycetes</taxon>
        <taxon>Kitasatosporales</taxon>
        <taxon>Streptomycetaceae</taxon>
        <taxon>Streptomyces</taxon>
    </lineage>
</organism>
<proteinExistence type="predicted"/>
<dbReference type="InterPro" id="IPR013228">
    <property type="entry name" value="PE-PPE_C"/>
</dbReference>
<keyword evidence="1" id="KW-0378">Hydrolase</keyword>
<dbReference type="OrthoDB" id="3604642at2"/>
<gene>
    <name evidence="4" type="ORF">AQI70_33475</name>
</gene>
<dbReference type="InterPro" id="IPR029058">
    <property type="entry name" value="AB_hydrolase_fold"/>
</dbReference>
<dbReference type="Proteomes" id="UP000054024">
    <property type="component" value="Unassembled WGS sequence"/>
</dbReference>
<dbReference type="SMART" id="SM01110">
    <property type="entry name" value="Cutinase"/>
    <property type="match status" value="1"/>
</dbReference>
<evidence type="ECO:0000256" key="2">
    <source>
        <dbReference type="SAM" id="SignalP"/>
    </source>
</evidence>
<name>A0A124GVJ3_9ACTN</name>
<protein>
    <recommendedName>
        <fullName evidence="3">PE-PPE domain-containing protein</fullName>
    </recommendedName>
</protein>
<dbReference type="InterPro" id="IPR000675">
    <property type="entry name" value="Cutinase/axe"/>
</dbReference>
<evidence type="ECO:0000256" key="1">
    <source>
        <dbReference type="ARBA" id="ARBA00022801"/>
    </source>
</evidence>
<feature type="signal peptide" evidence="2">
    <location>
        <begin position="1"/>
        <end position="33"/>
    </location>
</feature>
<dbReference type="GO" id="GO:0016787">
    <property type="term" value="F:hydrolase activity"/>
    <property type="evidence" value="ECO:0007669"/>
    <property type="project" value="UniProtKB-KW"/>
</dbReference>
<dbReference type="RefSeq" id="WP_062156200.1">
    <property type="nucleotide sequence ID" value="NZ_KQ947995.1"/>
</dbReference>
<evidence type="ECO:0000313" key="5">
    <source>
        <dbReference type="Proteomes" id="UP000054024"/>
    </source>
</evidence>
<feature type="domain" description="PE-PPE" evidence="3">
    <location>
        <begin position="69"/>
        <end position="194"/>
    </location>
</feature>